<dbReference type="InterPro" id="IPR011335">
    <property type="entry name" value="Restrct_endonuc-II-like"/>
</dbReference>
<dbReference type="GO" id="GO:0003697">
    <property type="term" value="F:single-stranded DNA binding"/>
    <property type="evidence" value="ECO:0007669"/>
    <property type="project" value="TreeGrafter"/>
</dbReference>
<dbReference type="Pfam" id="PF03834">
    <property type="entry name" value="Rad10"/>
    <property type="match status" value="1"/>
</dbReference>
<dbReference type="GO" id="GO:0003684">
    <property type="term" value="F:damaged DNA binding"/>
    <property type="evidence" value="ECO:0007669"/>
    <property type="project" value="InterPro"/>
</dbReference>
<dbReference type="Gene3D" id="3.40.50.10130">
    <property type="match status" value="1"/>
</dbReference>
<dbReference type="Pfam" id="PF14520">
    <property type="entry name" value="HHH_5"/>
    <property type="match status" value="1"/>
</dbReference>
<organism evidence="1 2">
    <name type="scientific">Aureococcus anophagefferens</name>
    <name type="common">Harmful bloom alga</name>
    <dbReference type="NCBI Taxonomy" id="44056"/>
    <lineage>
        <taxon>Eukaryota</taxon>
        <taxon>Sar</taxon>
        <taxon>Stramenopiles</taxon>
        <taxon>Ochrophyta</taxon>
        <taxon>Pelagophyceae</taxon>
        <taxon>Pelagomonadales</taxon>
        <taxon>Pelagomonadaceae</taxon>
        <taxon>Aureococcus</taxon>
    </lineage>
</organism>
<sequence>MADRLLVSERQRGNPLLKHLRNVAWRFEKKLVPDYVVGEKHCAVFISIRYHLLKPSYLSRRLAELKAETWRLRVLLCHVDLDDAAKALHELNVLAVKAECTLILGHSDRECARYLECFKAYERNSAACIKDKVDGTHHAQLADALTTIKPVNKTDVATLAGRFATFRDLLRAPVEELRDAPGLGDKKVARLYDAFHVPFSQAAKRKRDAARRAADDAAVDEAGEEALDALDAAEAKRPRADGDVS</sequence>
<dbReference type="CDD" id="cd22325">
    <property type="entry name" value="ERCC1_C-like"/>
    <property type="match status" value="1"/>
</dbReference>
<dbReference type="EMBL" id="JBBJCI010000368">
    <property type="protein sequence ID" value="KAK7232413.1"/>
    <property type="molecule type" value="Genomic_DNA"/>
</dbReference>
<evidence type="ECO:0000313" key="2">
    <source>
        <dbReference type="Proteomes" id="UP001363151"/>
    </source>
</evidence>
<reference evidence="1 2" key="1">
    <citation type="submission" date="2024-03" db="EMBL/GenBank/DDBJ databases">
        <title>Aureococcus anophagefferens CCMP1851 and Kratosvirus quantuckense: Draft genome of a second virus-susceptible host strain in the model system.</title>
        <authorList>
            <person name="Chase E."/>
            <person name="Truchon A.R."/>
            <person name="Schepens W."/>
            <person name="Wilhelm S.W."/>
        </authorList>
    </citation>
    <scope>NUCLEOTIDE SEQUENCE [LARGE SCALE GENOMIC DNA]</scope>
    <source>
        <strain evidence="1 2">CCMP1851</strain>
    </source>
</reference>
<comment type="caution">
    <text evidence="1">The sequence shown here is derived from an EMBL/GenBank/DDBJ whole genome shotgun (WGS) entry which is preliminary data.</text>
</comment>
<dbReference type="GO" id="GO:0006302">
    <property type="term" value="P:double-strand break repair"/>
    <property type="evidence" value="ECO:0007669"/>
    <property type="project" value="UniProtKB-ARBA"/>
</dbReference>
<dbReference type="InterPro" id="IPR010994">
    <property type="entry name" value="RuvA_2-like"/>
</dbReference>
<protein>
    <submittedName>
        <fullName evidence="1">Meiotic mismatch repair protein</fullName>
    </submittedName>
</protein>
<dbReference type="PANTHER" id="PTHR12749">
    <property type="entry name" value="EXCISION REPAIR CROSS-COMPLEMENTING 1 ERCC1"/>
    <property type="match status" value="1"/>
</dbReference>
<gene>
    <name evidence="1" type="primary">ERCC1</name>
    <name evidence="1" type="ORF">SO694_00032136</name>
</gene>
<name>A0ABR1FK68_AURAN</name>
<dbReference type="Proteomes" id="UP001363151">
    <property type="component" value="Unassembled WGS sequence"/>
</dbReference>
<dbReference type="GO" id="GO:0006312">
    <property type="term" value="P:mitotic recombination"/>
    <property type="evidence" value="ECO:0007669"/>
    <property type="project" value="TreeGrafter"/>
</dbReference>
<dbReference type="SUPFAM" id="SSF52980">
    <property type="entry name" value="Restriction endonuclease-like"/>
    <property type="match status" value="1"/>
</dbReference>
<dbReference type="PANTHER" id="PTHR12749:SF0">
    <property type="entry name" value="DNA EXCISION REPAIR PROTEIN ERCC-1"/>
    <property type="match status" value="1"/>
</dbReference>
<keyword evidence="2" id="KW-1185">Reference proteome</keyword>
<dbReference type="KEGG" id="aaf:AURANDRAFT_29330"/>
<proteinExistence type="predicted"/>
<dbReference type="SUPFAM" id="SSF47781">
    <property type="entry name" value="RuvA domain 2-like"/>
    <property type="match status" value="1"/>
</dbReference>
<dbReference type="GO" id="GO:0000110">
    <property type="term" value="C:nucleotide-excision repair factor 1 complex"/>
    <property type="evidence" value="ECO:0007669"/>
    <property type="project" value="TreeGrafter"/>
</dbReference>
<dbReference type="GO" id="GO:0070522">
    <property type="term" value="C:ERCC4-ERCC1 complex"/>
    <property type="evidence" value="ECO:0007669"/>
    <property type="project" value="TreeGrafter"/>
</dbReference>
<dbReference type="Gene3D" id="1.10.150.20">
    <property type="entry name" value="5' to 3' exonuclease, C-terminal subdomain"/>
    <property type="match status" value="1"/>
</dbReference>
<evidence type="ECO:0000313" key="1">
    <source>
        <dbReference type="EMBL" id="KAK7232413.1"/>
    </source>
</evidence>
<dbReference type="InterPro" id="IPR004579">
    <property type="entry name" value="ERCC1/RAD10/SWI10"/>
</dbReference>
<dbReference type="NCBIfam" id="TIGR00597">
    <property type="entry name" value="rad10"/>
    <property type="match status" value="1"/>
</dbReference>
<dbReference type="InterPro" id="IPR047260">
    <property type="entry name" value="ERCC1-like_central_dom"/>
</dbReference>
<dbReference type="GO" id="GO:0070914">
    <property type="term" value="P:UV-damage excision repair"/>
    <property type="evidence" value="ECO:0007669"/>
    <property type="project" value="TreeGrafter"/>
</dbReference>
<accession>A0ABR1FK68</accession>